<reference evidence="1 2" key="1">
    <citation type="submission" date="2020-02" db="EMBL/GenBank/DDBJ databases">
        <title>Nitrogenibacter mangrovi gen. nov., sp. nov. isolated from mangrove sediment, a denitrifying betaproteobacterium.</title>
        <authorList>
            <person name="Liao H."/>
            <person name="Tian Y."/>
        </authorList>
    </citation>
    <scope>NUCLEOTIDE SEQUENCE [LARGE SCALE GENOMIC DNA]</scope>
    <source>
        <strain evidence="1 2">M9-3-2</strain>
    </source>
</reference>
<dbReference type="EMBL" id="CP048836">
    <property type="protein sequence ID" value="QID19738.1"/>
    <property type="molecule type" value="Genomic_DNA"/>
</dbReference>
<dbReference type="KEGG" id="azq:G3580_06270"/>
<dbReference type="Proteomes" id="UP000501991">
    <property type="component" value="Chromosome"/>
</dbReference>
<proteinExistence type="predicted"/>
<sequence length="144" mass="15918">MPETEEADRLISQADALLQRHRPGAPAAEADDLPMLTEVVEDEDMPVLTSAVDPAHPEPVTHTAAVAETVPPDFVEQLIELDAIIHRRVDDWLNNELPAVLSAQIDAAKTRIRDEIHAHVRTTLLSDISQEISELLDANDPRSR</sequence>
<evidence type="ECO:0000313" key="2">
    <source>
        <dbReference type="Proteomes" id="UP000501991"/>
    </source>
</evidence>
<keyword evidence="2" id="KW-1185">Reference proteome</keyword>
<dbReference type="AlphaFoldDB" id="A0A6C1BAL2"/>
<evidence type="ECO:0000313" key="1">
    <source>
        <dbReference type="EMBL" id="QID19738.1"/>
    </source>
</evidence>
<protein>
    <submittedName>
        <fullName evidence="1">Uncharacterized protein</fullName>
    </submittedName>
</protein>
<organism evidence="1 2">
    <name type="scientific">Nitrogeniibacter mangrovi</name>
    <dbReference type="NCBI Taxonomy" id="2016596"/>
    <lineage>
        <taxon>Bacteria</taxon>
        <taxon>Pseudomonadati</taxon>
        <taxon>Pseudomonadota</taxon>
        <taxon>Betaproteobacteria</taxon>
        <taxon>Rhodocyclales</taxon>
        <taxon>Zoogloeaceae</taxon>
        <taxon>Nitrogeniibacter</taxon>
    </lineage>
</organism>
<accession>A0A6C1BAL2</accession>
<name>A0A6C1BAL2_9RHOO</name>
<gene>
    <name evidence="1" type="ORF">G3580_06270</name>
</gene>